<name>A0A2U2CEZ2_9RHOB</name>
<keyword evidence="13" id="KW-1185">Reference proteome</keyword>
<dbReference type="Proteomes" id="UP000244940">
    <property type="component" value="Unassembled WGS sequence"/>
</dbReference>
<evidence type="ECO:0000313" key="13">
    <source>
        <dbReference type="Proteomes" id="UP000244940"/>
    </source>
</evidence>
<evidence type="ECO:0000256" key="9">
    <source>
        <dbReference type="ARBA" id="ARBA00046608"/>
    </source>
</evidence>
<dbReference type="PANTHER" id="PTHR30100">
    <property type="entry name" value="FATTY ACID/PHOSPHOLIPID SYNTHESIS PROTEIN PLSX"/>
    <property type="match status" value="1"/>
</dbReference>
<dbReference type="Pfam" id="PF02504">
    <property type="entry name" value="FA_synthesis"/>
    <property type="match status" value="1"/>
</dbReference>
<keyword evidence="7 10" id="KW-1208">Phospholipid metabolism</keyword>
<comment type="pathway">
    <text evidence="10">Lipid metabolism; phospholipid metabolism.</text>
</comment>
<dbReference type="Gene3D" id="3.40.718.10">
    <property type="entry name" value="Isopropylmalate Dehydrogenase"/>
    <property type="match status" value="1"/>
</dbReference>
<organism evidence="12 13">
    <name type="scientific">Pararhodobacter marinus</name>
    <dbReference type="NCBI Taxonomy" id="2184063"/>
    <lineage>
        <taxon>Bacteria</taxon>
        <taxon>Pseudomonadati</taxon>
        <taxon>Pseudomonadota</taxon>
        <taxon>Alphaproteobacteria</taxon>
        <taxon>Rhodobacterales</taxon>
        <taxon>Paracoccaceae</taxon>
        <taxon>Pararhodobacter</taxon>
    </lineage>
</organism>
<keyword evidence="5 10" id="KW-0443">Lipid metabolism</keyword>
<dbReference type="GO" id="GO:0005737">
    <property type="term" value="C:cytoplasm"/>
    <property type="evidence" value="ECO:0007669"/>
    <property type="project" value="UniProtKB-SubCell"/>
</dbReference>
<dbReference type="EMBL" id="QEYD01000003">
    <property type="protein sequence ID" value="PWE30399.1"/>
    <property type="molecule type" value="Genomic_DNA"/>
</dbReference>
<proteinExistence type="inferred from homology"/>
<sequence>MQSEQDHPHAGQPVDSQPVERESTGRIVISVDAMGGDRGPSAVVAGCVQSLRDNPRIDILLHGDSAALEPLIAREPALAGRLSLVHADRAVTMNDKPSHVMRHGKDTSMWSAIAALKDGRGHAAVSCGNTGALMAVSMLQLRRMEGVNRPAIACLWPARGHHGFNTMLDVGADVKAEAEDLLAYAIMGVTYFRNGFGEPRPRVGLLNVGTEEHKGRAEIKAAHELIARHEETGRYEYVGFVEGSDIPSERVDVIVTDGFTGNVALKTGEGTAKLISDLLRQSLTSGPLAMLAALLARGALRRLSTRIDPRRVNGGVFLGLNGTVVKSHGSADATGVAAAIGLAAKLAQSGYQGRMAERLVIAAKTAQDAAPSGEQE</sequence>
<accession>A0A2U2CEZ2</accession>
<gene>
    <name evidence="10" type="primary">plsX</name>
    <name evidence="12" type="ORF">C4N9_05020</name>
</gene>
<dbReference type="PIRSF" id="PIRSF002465">
    <property type="entry name" value="Phsphlp_syn_PlsX"/>
    <property type="match status" value="1"/>
</dbReference>
<comment type="subcellular location">
    <subcellularLocation>
        <location evidence="10">Cytoplasm</location>
    </subcellularLocation>
    <text evidence="10">Associated with the membrane possibly through PlsY.</text>
</comment>
<evidence type="ECO:0000256" key="6">
    <source>
        <dbReference type="ARBA" id="ARBA00023209"/>
    </source>
</evidence>
<dbReference type="HAMAP" id="MF_00019">
    <property type="entry name" value="PlsX"/>
    <property type="match status" value="1"/>
</dbReference>
<comment type="function">
    <text evidence="10">Catalyzes the reversible formation of acyl-phosphate (acyl-PO(4)) from acyl-[acyl-carrier-protein] (acyl-ACP). This enzyme utilizes acyl-ACP as fatty acyl donor, but not acyl-CoA.</text>
</comment>
<dbReference type="NCBIfam" id="TIGR00182">
    <property type="entry name" value="plsX"/>
    <property type="match status" value="1"/>
</dbReference>
<dbReference type="GeneID" id="94364239"/>
<feature type="region of interest" description="Disordered" evidence="11">
    <location>
        <begin position="1"/>
        <end position="22"/>
    </location>
</feature>
<dbReference type="GO" id="GO:0006633">
    <property type="term" value="P:fatty acid biosynthetic process"/>
    <property type="evidence" value="ECO:0007669"/>
    <property type="project" value="UniProtKB-UniRule"/>
</dbReference>
<keyword evidence="2 10" id="KW-0963">Cytoplasm</keyword>
<evidence type="ECO:0000256" key="11">
    <source>
        <dbReference type="SAM" id="MobiDB-lite"/>
    </source>
</evidence>
<dbReference type="RefSeq" id="WP_109532543.1">
    <property type="nucleotide sequence ID" value="NZ_QEYD01000003.1"/>
</dbReference>
<comment type="similarity">
    <text evidence="10">Belongs to the PlsX family.</text>
</comment>
<comment type="subunit">
    <text evidence="9 10">Homodimer. Probably interacts with PlsY.</text>
</comment>
<dbReference type="GO" id="GO:0043811">
    <property type="term" value="F:phosphate:acyl-[acyl carrier protein] acyltransferase activity"/>
    <property type="evidence" value="ECO:0007669"/>
    <property type="project" value="UniProtKB-UniRule"/>
</dbReference>
<evidence type="ECO:0000256" key="10">
    <source>
        <dbReference type="HAMAP-Rule" id="MF_00019"/>
    </source>
</evidence>
<evidence type="ECO:0000256" key="3">
    <source>
        <dbReference type="ARBA" id="ARBA00022516"/>
    </source>
</evidence>
<evidence type="ECO:0000256" key="8">
    <source>
        <dbReference type="ARBA" id="ARBA00024069"/>
    </source>
</evidence>
<comment type="caution">
    <text evidence="12">The sequence shown here is derived from an EMBL/GenBank/DDBJ whole genome shotgun (WGS) entry which is preliminary data.</text>
</comment>
<dbReference type="UniPathway" id="UPA00085"/>
<evidence type="ECO:0000313" key="12">
    <source>
        <dbReference type="EMBL" id="PWE30399.1"/>
    </source>
</evidence>
<dbReference type="GO" id="GO:0008654">
    <property type="term" value="P:phospholipid biosynthetic process"/>
    <property type="evidence" value="ECO:0007669"/>
    <property type="project" value="UniProtKB-KW"/>
</dbReference>
<evidence type="ECO:0000256" key="5">
    <source>
        <dbReference type="ARBA" id="ARBA00023098"/>
    </source>
</evidence>
<keyword evidence="6 10" id="KW-0594">Phospholipid biosynthesis</keyword>
<protein>
    <recommendedName>
        <fullName evidence="8 10">Phosphate acyltransferase</fullName>
        <ecNumber evidence="8 10">2.3.1.274</ecNumber>
    </recommendedName>
    <alternativeName>
        <fullName evidence="10">Acyl-ACP phosphotransacylase</fullName>
    </alternativeName>
    <alternativeName>
        <fullName evidence="10">Acyl-[acyl-carrier-protein]--phosphate acyltransferase</fullName>
    </alternativeName>
    <alternativeName>
        <fullName evidence="10">Phosphate-acyl-ACP acyltransferase</fullName>
    </alternativeName>
</protein>
<dbReference type="OrthoDB" id="9806408at2"/>
<keyword evidence="12" id="KW-0012">Acyltransferase</keyword>
<dbReference type="PANTHER" id="PTHR30100:SF1">
    <property type="entry name" value="PHOSPHATE ACYLTRANSFERASE"/>
    <property type="match status" value="1"/>
</dbReference>
<evidence type="ECO:0000256" key="7">
    <source>
        <dbReference type="ARBA" id="ARBA00023264"/>
    </source>
</evidence>
<reference evidence="12 13" key="1">
    <citation type="submission" date="2018-05" db="EMBL/GenBank/DDBJ databases">
        <title>Pararhodobacter marina sp. nov., isolated from deep-sea water of the Indian Ocean.</title>
        <authorList>
            <person name="Lai Q.Sr."/>
            <person name="Liu X."/>
            <person name="Shao Z."/>
        </authorList>
    </citation>
    <scope>NUCLEOTIDE SEQUENCE [LARGE SCALE GENOMIC DNA]</scope>
    <source>
        <strain evidence="12 13">CIC4N-9</strain>
    </source>
</reference>
<keyword evidence="3 10" id="KW-0444">Lipid biosynthesis</keyword>
<dbReference type="EC" id="2.3.1.274" evidence="8 10"/>
<comment type="catalytic activity">
    <reaction evidence="1 10">
        <text>a fatty acyl-[ACP] + phosphate = an acyl phosphate + holo-[ACP]</text>
        <dbReference type="Rhea" id="RHEA:42292"/>
        <dbReference type="Rhea" id="RHEA-COMP:9685"/>
        <dbReference type="Rhea" id="RHEA-COMP:14125"/>
        <dbReference type="ChEBI" id="CHEBI:43474"/>
        <dbReference type="ChEBI" id="CHEBI:59918"/>
        <dbReference type="ChEBI" id="CHEBI:64479"/>
        <dbReference type="ChEBI" id="CHEBI:138651"/>
        <dbReference type="EC" id="2.3.1.274"/>
    </reaction>
</comment>
<dbReference type="AlphaFoldDB" id="A0A2U2CEZ2"/>
<keyword evidence="4 10" id="KW-0808">Transferase</keyword>
<evidence type="ECO:0000256" key="2">
    <source>
        <dbReference type="ARBA" id="ARBA00022490"/>
    </source>
</evidence>
<dbReference type="InterPro" id="IPR012281">
    <property type="entry name" value="Phospholipid_synth_PlsX-like"/>
</dbReference>
<evidence type="ECO:0000256" key="4">
    <source>
        <dbReference type="ARBA" id="ARBA00022679"/>
    </source>
</evidence>
<evidence type="ECO:0000256" key="1">
    <source>
        <dbReference type="ARBA" id="ARBA00001232"/>
    </source>
</evidence>
<dbReference type="InterPro" id="IPR003664">
    <property type="entry name" value="FA_synthesis"/>
</dbReference>
<dbReference type="SUPFAM" id="SSF53659">
    <property type="entry name" value="Isocitrate/Isopropylmalate dehydrogenase-like"/>
    <property type="match status" value="1"/>
</dbReference>